<accession>A0A0A0DFA1</accession>
<feature type="signal peptide" evidence="3">
    <location>
        <begin position="1"/>
        <end position="25"/>
    </location>
</feature>
<dbReference type="Proteomes" id="UP000030019">
    <property type="component" value="Unassembled WGS sequence"/>
</dbReference>
<protein>
    <submittedName>
        <fullName evidence="4">Pheromone response surface protein PrgC on plasmid pTEF2</fullName>
    </submittedName>
</protein>
<organism evidence="4 5">
    <name type="scientific">Streptococcus sinensis</name>
    <dbReference type="NCBI Taxonomy" id="176090"/>
    <lineage>
        <taxon>Bacteria</taxon>
        <taxon>Bacillati</taxon>
        <taxon>Bacillota</taxon>
        <taxon>Bacilli</taxon>
        <taxon>Lactobacillales</taxon>
        <taxon>Streptococcaceae</taxon>
        <taxon>Streptococcus</taxon>
    </lineage>
</organism>
<name>A0A0A0DFA1_9STRE</name>
<dbReference type="RefSeq" id="WP_037617398.1">
    <property type="nucleotide sequence ID" value="NZ_JPEN01000079.1"/>
</dbReference>
<comment type="caution">
    <text evidence="4">The sequence shown here is derived from an EMBL/GenBank/DDBJ whole genome shotgun (WGS) entry which is preliminary data.</text>
</comment>
<evidence type="ECO:0000256" key="3">
    <source>
        <dbReference type="SAM" id="SignalP"/>
    </source>
</evidence>
<sequence>MKKNKVFLTSTAVLLSALGANPVLARDVEHSSSSAPVATVPTTDDKTTSTASTDSENGKNLVQSDASSAKPAPPMEAGESAPADSSVNPSSEVLPAKPESTDPDKGESVEPEVPPVEPNPSVEPENLEAPATETESQIASEESTPTESPVLPEAWQPESRISTASANLSVSSAVSMATVATSLTDADKRAAASELQRLVERKQEQSEKREKDSLVDFDLAQMLALPVREKVSASSPLLTDQGFQVIGSDKGRAVVQNSDGSQSVVPLAQVGGTADDDGTVTVKSSDGKFVLLPELGETTTLFATIGLFVLSLLGFKQIKPFERENWIIG</sequence>
<feature type="compositionally biased region" description="Basic and acidic residues" evidence="1">
    <location>
        <begin position="99"/>
        <end position="108"/>
    </location>
</feature>
<evidence type="ECO:0000256" key="1">
    <source>
        <dbReference type="SAM" id="MobiDB-lite"/>
    </source>
</evidence>
<dbReference type="EMBL" id="JPEN01000079">
    <property type="protein sequence ID" value="KGM36750.1"/>
    <property type="molecule type" value="Genomic_DNA"/>
</dbReference>
<keyword evidence="2" id="KW-0472">Membrane</keyword>
<reference evidence="4 5" key="1">
    <citation type="submission" date="2014-06" db="EMBL/GenBank/DDBJ databases">
        <authorList>
            <person name="Teng J.L."/>
            <person name="Huang Y."/>
            <person name="Tse H."/>
            <person name="Lau S.K."/>
            <person name="Woo P.C."/>
        </authorList>
    </citation>
    <scope>NUCLEOTIDE SEQUENCE [LARGE SCALE GENOMIC DNA]</scope>
    <source>
        <strain evidence="4 5">HKU4</strain>
    </source>
</reference>
<feature type="compositionally biased region" description="Low complexity" evidence="1">
    <location>
        <begin position="36"/>
        <end position="53"/>
    </location>
</feature>
<feature type="chain" id="PRO_5001968371" evidence="3">
    <location>
        <begin position="26"/>
        <end position="329"/>
    </location>
</feature>
<feature type="transmembrane region" description="Helical" evidence="2">
    <location>
        <begin position="298"/>
        <end position="315"/>
    </location>
</feature>
<evidence type="ECO:0000256" key="2">
    <source>
        <dbReference type="SAM" id="Phobius"/>
    </source>
</evidence>
<evidence type="ECO:0000313" key="5">
    <source>
        <dbReference type="Proteomes" id="UP000030019"/>
    </source>
</evidence>
<gene>
    <name evidence="4" type="ORF">SSIN_1479</name>
</gene>
<evidence type="ECO:0000313" key="4">
    <source>
        <dbReference type="EMBL" id="KGM36750.1"/>
    </source>
</evidence>
<feature type="compositionally biased region" description="Polar residues" evidence="1">
    <location>
        <begin position="133"/>
        <end position="147"/>
    </location>
</feature>
<dbReference type="AlphaFoldDB" id="A0A0A0DFA1"/>
<keyword evidence="3" id="KW-0732">Signal</keyword>
<dbReference type="PATRIC" id="fig|176090.4.peg.1439"/>
<keyword evidence="5" id="KW-1185">Reference proteome</keyword>
<proteinExistence type="predicted"/>
<keyword evidence="2" id="KW-1133">Transmembrane helix</keyword>
<keyword evidence="2" id="KW-0812">Transmembrane</keyword>
<feature type="compositionally biased region" description="Polar residues" evidence="1">
    <location>
        <begin position="54"/>
        <end position="67"/>
    </location>
</feature>
<feature type="region of interest" description="Disordered" evidence="1">
    <location>
        <begin position="27"/>
        <end position="158"/>
    </location>
</feature>